<organism evidence="2 3">
    <name type="scientific">Rhodococcus qingshengii JCM 15477</name>
    <dbReference type="NCBI Taxonomy" id="1303681"/>
    <lineage>
        <taxon>Bacteria</taxon>
        <taxon>Bacillati</taxon>
        <taxon>Actinomycetota</taxon>
        <taxon>Actinomycetes</taxon>
        <taxon>Mycobacteriales</taxon>
        <taxon>Nocardiaceae</taxon>
        <taxon>Rhodococcus</taxon>
        <taxon>Rhodococcus erythropolis group</taxon>
    </lineage>
</organism>
<dbReference type="InterPro" id="IPR009492">
    <property type="entry name" value="TniQ"/>
</dbReference>
<evidence type="ECO:0000313" key="2">
    <source>
        <dbReference type="EMBL" id="UPU47116.1"/>
    </source>
</evidence>
<reference evidence="3" key="1">
    <citation type="journal article" date="2022" name="Environ. Microbiol.">
        <title>Functional analysis, diversity, and distribution of carbendazim hydrolases MheI and CbmA, responsible for the initial step in carbendazim degradation.</title>
        <authorList>
            <person name="Zhang M."/>
            <person name="Bai X."/>
            <person name="Li Q."/>
            <person name="Zhang L."/>
            <person name="Zhu Q."/>
            <person name="Gao S."/>
            <person name="Ke Z."/>
            <person name="Jiang M."/>
            <person name="Hu J."/>
            <person name="Qiu J."/>
            <person name="Hong Q."/>
        </authorList>
    </citation>
    <scope>NUCLEOTIDE SEQUENCE [LARGE SCALE GENOMIC DNA]</scope>
    <source>
        <strain evidence="3">djl-6</strain>
    </source>
</reference>
<proteinExistence type="predicted"/>
<sequence>MTSRRRLSGQARPLPIPIPPSMNETIESYLRRLAVVNHISNDALKRHLGLDPTRLGLRIRLGNLARLVAITGYSREQLTRTLPQLSNWHTDSARFADWPRPACPACTNRHRGGPVTRYYPSYVHACPMHQIWFSGGQFDRGRVLDVSDTPAVLAAHSRHRRLAQRRGPQPTQYAFDVARGVWNNLVSFPACSGVKERLGILQPNARRFIALDDCEYLAASYPNVVNTAALLVSPHWRRVASRQHTCNLFLTELGWRTSGERHPYWPQGKSDPIVKWIEGLTRASIDWNML</sequence>
<name>A0AB38RQE7_RHOSG</name>
<keyword evidence="2" id="KW-0614">Plasmid</keyword>
<protein>
    <submittedName>
        <fullName evidence="2">TniQ family protein</fullName>
    </submittedName>
</protein>
<dbReference type="Pfam" id="PF06527">
    <property type="entry name" value="TniQ"/>
    <property type="match status" value="1"/>
</dbReference>
<feature type="domain" description="TniQ" evidence="1">
    <location>
        <begin position="16"/>
        <end position="131"/>
    </location>
</feature>
<dbReference type="AlphaFoldDB" id="A0AB38RQE7"/>
<dbReference type="EMBL" id="CP096568">
    <property type="protein sequence ID" value="UPU47116.1"/>
    <property type="molecule type" value="Genomic_DNA"/>
</dbReference>
<dbReference type="RefSeq" id="WP_064074700.1">
    <property type="nucleotide sequence ID" value="NZ_CP096568.1"/>
</dbReference>
<evidence type="ECO:0000313" key="3">
    <source>
        <dbReference type="Proteomes" id="UP000831484"/>
    </source>
</evidence>
<gene>
    <name evidence="2" type="ORF">M0639_34145</name>
</gene>
<evidence type="ECO:0000259" key="1">
    <source>
        <dbReference type="Pfam" id="PF06527"/>
    </source>
</evidence>
<geneLocation type="plasmid" evidence="2 3">
    <name>pdjl-6-5</name>
</geneLocation>
<accession>A0AB38RQE7</accession>
<dbReference type="Proteomes" id="UP000831484">
    <property type="component" value="Plasmid pdjl-6-5"/>
</dbReference>
<keyword evidence="3" id="KW-1185">Reference proteome</keyword>